<dbReference type="OrthoDB" id="7679563at2"/>
<accession>A0A2R4WQE3</accession>
<comment type="similarity">
    <text evidence="7">Belongs to the glycosyltransferase 87 family.</text>
</comment>
<organism evidence="10 11">
    <name type="scientific">Methylobacterium currus</name>
    <dbReference type="NCBI Taxonomy" id="2051553"/>
    <lineage>
        <taxon>Bacteria</taxon>
        <taxon>Pseudomonadati</taxon>
        <taxon>Pseudomonadota</taxon>
        <taxon>Alphaproteobacteria</taxon>
        <taxon>Hyphomicrobiales</taxon>
        <taxon>Methylobacteriaceae</taxon>
        <taxon>Methylobacterium</taxon>
    </lineage>
</organism>
<sequence length="441" mass="46370">MTAPATLDDTRDEAAPRGDRPTAPARRARASSSWSEDPMSLVPARRRALDPAVVLALLGVLSALPLVMRFYWPAGGGLDVTGHPIGRDFINYWAGPQLAASGRLATLFDLDAYHAAIGALFGAPLAFHNWGYPPFTLLLLWPLAQLPYFAALAVWTVGLFAVFAGVTLSRVAPGRRVRALVLLALAPACLVNAVGGQNGFLTAALFLGGLLALDRRPVLAGILFGLLTGKPHLGLVLPLALLALGAWRTIAAAAATALALVGASLLAFGVEPWRHYLVETGAYQYGLLERFTGFYPLMMASVLAGARTFGLGMDAAWLAQAFVAVPVLAVSVWAVRRIRDPAQRAGMLAAAAPLLTPYAFNYDLTALAAVLVWRLAAAEPGAQPGRVTVFAWLAPTLMMPLQMVGFGGTPLMLVALFGLLVREAVGTAPARQDAQALAATG</sequence>
<evidence type="ECO:0000256" key="2">
    <source>
        <dbReference type="ARBA" id="ARBA00022475"/>
    </source>
</evidence>
<dbReference type="InterPro" id="IPR018584">
    <property type="entry name" value="GT87"/>
</dbReference>
<evidence type="ECO:0000256" key="4">
    <source>
        <dbReference type="ARBA" id="ARBA00022692"/>
    </source>
</evidence>
<keyword evidence="11" id="KW-1185">Reference proteome</keyword>
<dbReference type="KEGG" id="mee:DA075_25005"/>
<evidence type="ECO:0000256" key="3">
    <source>
        <dbReference type="ARBA" id="ARBA00022679"/>
    </source>
</evidence>
<feature type="transmembrane region" description="Helical" evidence="9">
    <location>
        <begin position="219"/>
        <end position="243"/>
    </location>
</feature>
<dbReference type="GO" id="GO:0005886">
    <property type="term" value="C:plasma membrane"/>
    <property type="evidence" value="ECO:0007669"/>
    <property type="project" value="UniProtKB-SubCell"/>
</dbReference>
<gene>
    <name evidence="10" type="ORF">DA075_25005</name>
</gene>
<evidence type="ECO:0000313" key="11">
    <source>
        <dbReference type="Proteomes" id="UP000244755"/>
    </source>
</evidence>
<reference evidence="10 11" key="1">
    <citation type="submission" date="2018-04" db="EMBL/GenBank/DDBJ databases">
        <title>Methylobacterium sp. PR1016A genome.</title>
        <authorList>
            <person name="Park W."/>
        </authorList>
    </citation>
    <scope>NUCLEOTIDE SEQUENCE [LARGE SCALE GENOMIC DNA]</scope>
    <source>
        <strain evidence="10 11">PR1016A</strain>
    </source>
</reference>
<evidence type="ECO:0000256" key="1">
    <source>
        <dbReference type="ARBA" id="ARBA00004651"/>
    </source>
</evidence>
<feature type="transmembrane region" description="Helical" evidence="9">
    <location>
        <begin position="347"/>
        <end position="377"/>
    </location>
</feature>
<evidence type="ECO:0000256" key="9">
    <source>
        <dbReference type="SAM" id="Phobius"/>
    </source>
</evidence>
<dbReference type="Proteomes" id="UP000244755">
    <property type="component" value="Chromosome 1"/>
</dbReference>
<proteinExistence type="inferred from homology"/>
<feature type="region of interest" description="Disordered" evidence="8">
    <location>
        <begin position="1"/>
        <end position="34"/>
    </location>
</feature>
<feature type="transmembrane region" description="Helical" evidence="9">
    <location>
        <begin position="180"/>
        <end position="213"/>
    </location>
</feature>
<feature type="transmembrane region" description="Helical" evidence="9">
    <location>
        <begin position="315"/>
        <end position="335"/>
    </location>
</feature>
<dbReference type="RefSeq" id="WP_099955526.1">
    <property type="nucleotide sequence ID" value="NZ_CP028843.1"/>
</dbReference>
<keyword evidence="5 9" id="KW-1133">Transmembrane helix</keyword>
<dbReference type="AlphaFoldDB" id="A0A2R4WQE3"/>
<keyword evidence="4 9" id="KW-0812">Transmembrane</keyword>
<evidence type="ECO:0000313" key="10">
    <source>
        <dbReference type="EMBL" id="AWB23748.1"/>
    </source>
</evidence>
<feature type="transmembrane region" description="Helical" evidence="9">
    <location>
        <begin position="52"/>
        <end position="72"/>
    </location>
</feature>
<keyword evidence="6 9" id="KW-0472">Membrane</keyword>
<feature type="transmembrane region" description="Helical" evidence="9">
    <location>
        <begin position="146"/>
        <end position="168"/>
    </location>
</feature>
<feature type="compositionally biased region" description="Basic and acidic residues" evidence="8">
    <location>
        <begin position="8"/>
        <end position="20"/>
    </location>
</feature>
<feature type="transmembrane region" description="Helical" evidence="9">
    <location>
        <begin position="397"/>
        <end position="421"/>
    </location>
</feature>
<feature type="transmembrane region" description="Helical" evidence="9">
    <location>
        <begin position="250"/>
        <end position="270"/>
    </location>
</feature>
<dbReference type="Pfam" id="PF09594">
    <property type="entry name" value="GT87"/>
    <property type="match status" value="1"/>
</dbReference>
<evidence type="ECO:0000256" key="8">
    <source>
        <dbReference type="SAM" id="MobiDB-lite"/>
    </source>
</evidence>
<feature type="compositionally biased region" description="Low complexity" evidence="8">
    <location>
        <begin position="21"/>
        <end position="33"/>
    </location>
</feature>
<name>A0A2R4WQE3_9HYPH</name>
<evidence type="ECO:0000256" key="6">
    <source>
        <dbReference type="ARBA" id="ARBA00023136"/>
    </source>
</evidence>
<keyword evidence="2" id="KW-1003">Cell membrane</keyword>
<evidence type="ECO:0000256" key="7">
    <source>
        <dbReference type="ARBA" id="ARBA00024033"/>
    </source>
</evidence>
<comment type="subcellular location">
    <subcellularLocation>
        <location evidence="1">Cell membrane</location>
        <topology evidence="1">Multi-pass membrane protein</topology>
    </subcellularLocation>
</comment>
<keyword evidence="3" id="KW-0808">Transferase</keyword>
<dbReference type="GO" id="GO:0016758">
    <property type="term" value="F:hexosyltransferase activity"/>
    <property type="evidence" value="ECO:0007669"/>
    <property type="project" value="InterPro"/>
</dbReference>
<dbReference type="EMBL" id="CP028843">
    <property type="protein sequence ID" value="AWB23748.1"/>
    <property type="molecule type" value="Genomic_DNA"/>
</dbReference>
<protein>
    <submittedName>
        <fullName evidence="10">DUF2029 domain-containing protein</fullName>
    </submittedName>
</protein>
<evidence type="ECO:0000256" key="5">
    <source>
        <dbReference type="ARBA" id="ARBA00022989"/>
    </source>
</evidence>